<name>A0A4V2G1W8_9ACTN</name>
<gene>
    <name evidence="1" type="ORF">BKA19_0497</name>
</gene>
<sequence>MSSAGEPADSLEAASAKFATAVQETLDGVLPGEHKIISRRAPDLERFVVGPQNREGVQLLVGGEPLATLSLSMYLSLDRSSTFLKTVRSDMVVKSTLDRTPLIRLDYRADMGRAPAAHWQVHAERGAFSHLLARAHAVDPSRVKKPHDLSSLHIPVGGERFRPCLEDLLQFLVQECGVDSNGGWLEVVQRGRELWRHRQLRATIRDAQEETADVLRGLGWVVEAAPGIDAEEYSPTFVRW</sequence>
<evidence type="ECO:0000313" key="1">
    <source>
        <dbReference type="EMBL" id="RZU30866.1"/>
    </source>
</evidence>
<accession>A0A4V2G1W8</accession>
<organism evidence="1 2">
    <name type="scientific">Blastococcus saxobsidens</name>
    <dbReference type="NCBI Taxonomy" id="138336"/>
    <lineage>
        <taxon>Bacteria</taxon>
        <taxon>Bacillati</taxon>
        <taxon>Actinomycetota</taxon>
        <taxon>Actinomycetes</taxon>
        <taxon>Geodermatophilales</taxon>
        <taxon>Geodermatophilaceae</taxon>
        <taxon>Blastococcus</taxon>
    </lineage>
</organism>
<proteinExistence type="predicted"/>
<dbReference type="AlphaFoldDB" id="A0A4V2G1W8"/>
<keyword evidence="2" id="KW-1185">Reference proteome</keyword>
<comment type="caution">
    <text evidence="1">The sequence shown here is derived from an EMBL/GenBank/DDBJ whole genome shotgun (WGS) entry which is preliminary data.</text>
</comment>
<protein>
    <submittedName>
        <fullName evidence="1">Uncharacterized protein</fullName>
    </submittedName>
</protein>
<dbReference type="Proteomes" id="UP000292507">
    <property type="component" value="Unassembled WGS sequence"/>
</dbReference>
<evidence type="ECO:0000313" key="2">
    <source>
        <dbReference type="Proteomes" id="UP000292507"/>
    </source>
</evidence>
<dbReference type="EMBL" id="SHKV01000001">
    <property type="protein sequence ID" value="RZU30866.1"/>
    <property type="molecule type" value="Genomic_DNA"/>
</dbReference>
<reference evidence="1 2" key="1">
    <citation type="submission" date="2019-02" db="EMBL/GenBank/DDBJ databases">
        <title>Sequencing the genomes of 1000 actinobacteria strains.</title>
        <authorList>
            <person name="Klenk H.-P."/>
        </authorList>
    </citation>
    <scope>NUCLEOTIDE SEQUENCE [LARGE SCALE GENOMIC DNA]</scope>
    <source>
        <strain evidence="1 2">DSM 44509</strain>
    </source>
</reference>